<gene>
    <name evidence="2" type="primary">ligC</name>
    <name evidence="2" type="ORF">JS278_00474</name>
</gene>
<dbReference type="SUPFAM" id="SSF55347">
    <property type="entry name" value="Glyceraldehyde-3-phosphate dehydrogenase-like, C-terminal domain"/>
    <property type="match status" value="1"/>
</dbReference>
<dbReference type="Gene3D" id="3.30.360.10">
    <property type="entry name" value="Dihydrodipicolinate Reductase, domain 2"/>
    <property type="match status" value="1"/>
</dbReference>
<dbReference type="PANTHER" id="PTHR43249">
    <property type="entry name" value="UDP-N-ACETYL-2-AMINO-2-DEOXY-D-GLUCURONATE OXIDASE"/>
    <property type="match status" value="1"/>
</dbReference>
<dbReference type="InterPro" id="IPR052515">
    <property type="entry name" value="Gfo/Idh/MocA_Oxidoreductase"/>
</dbReference>
<dbReference type="RefSeq" id="WP_114043792.1">
    <property type="nucleotide sequence ID" value="NZ_CP025198.1"/>
</dbReference>
<dbReference type="PANTHER" id="PTHR43249:SF1">
    <property type="entry name" value="D-GLUCOSIDE 3-DEHYDROGENASE"/>
    <property type="match status" value="1"/>
</dbReference>
<evidence type="ECO:0000313" key="2">
    <source>
        <dbReference type="EMBL" id="AXE37667.1"/>
    </source>
</evidence>
<dbReference type="GO" id="GO:0000166">
    <property type="term" value="F:nucleotide binding"/>
    <property type="evidence" value="ECO:0007669"/>
    <property type="project" value="InterPro"/>
</dbReference>
<dbReference type="GO" id="GO:0050606">
    <property type="term" value="F:4-carboxy-2-hydroxymuconate semialdehyde hemiacetal dehydrogenase activity"/>
    <property type="evidence" value="ECO:0007669"/>
    <property type="project" value="UniProtKB-EC"/>
</dbReference>
<keyword evidence="2" id="KW-0560">Oxidoreductase</keyword>
<dbReference type="KEGG" id="acij:JS278_00474"/>
<dbReference type="AlphaFoldDB" id="A0A344UQW9"/>
<proteinExistence type="predicted"/>
<dbReference type="InterPro" id="IPR000683">
    <property type="entry name" value="Gfo/Idh/MocA-like_OxRdtase_N"/>
</dbReference>
<dbReference type="EC" id="1.1.1.312" evidence="2"/>
<dbReference type="OrthoDB" id="103047at2"/>
<dbReference type="Gene3D" id="3.40.50.720">
    <property type="entry name" value="NAD(P)-binding Rossmann-like Domain"/>
    <property type="match status" value="1"/>
</dbReference>
<name>A0A344UQW9_9ACTN</name>
<sequence>MTSHDTQITVALVGLQFGLEFAPIYQNHPGVKELVLCDPDKERTDLVADRFGIDRVMYSLEDVLAADDIDAVHLVTPVTMHAEQSIAVLEAGKHCACTIPAALREEDLRRIVELERSSALTYMMMETSVYTREFLYVRDLMDQGRFGKLAFARGAHLQDMEGWPGYWQGFPPLQHITHALSPVLALTGGRCTKVHCFGSGTLPADKEKVYNNPYPAETAIFTLDRDDLAVEVTRNMFEMARPYVEAFSIYGDKMGFEWPQLEGEQPLLFEMAEPDGGRGRPISATRIDAPDRTDLLPEEIRPFTQKFVDEGHLSFIQGGGHGGSHPHLVHEFVTAVRESRRSSVDARMAANWTMAGLAAHESAMRDGAEVIIPEF</sequence>
<keyword evidence="3" id="KW-1185">Reference proteome</keyword>
<dbReference type="EMBL" id="CP025198">
    <property type="protein sequence ID" value="AXE37667.1"/>
    <property type="molecule type" value="Genomic_DNA"/>
</dbReference>
<dbReference type="SUPFAM" id="SSF51735">
    <property type="entry name" value="NAD(P)-binding Rossmann-fold domains"/>
    <property type="match status" value="1"/>
</dbReference>
<dbReference type="Pfam" id="PF01408">
    <property type="entry name" value="GFO_IDH_MocA"/>
    <property type="match status" value="1"/>
</dbReference>
<protein>
    <submittedName>
        <fullName evidence="2">4-carboxy-2-hydroxymuconate-6-semialdehyde dehydrogenase</fullName>
        <ecNumber evidence="2">1.1.1.312</ecNumber>
    </submittedName>
</protein>
<organism evidence="2 3">
    <name type="scientific">Acidipropionibacterium virtanenii</name>
    <dbReference type="NCBI Taxonomy" id="2057246"/>
    <lineage>
        <taxon>Bacteria</taxon>
        <taxon>Bacillati</taxon>
        <taxon>Actinomycetota</taxon>
        <taxon>Actinomycetes</taxon>
        <taxon>Propionibacteriales</taxon>
        <taxon>Propionibacteriaceae</taxon>
        <taxon>Acidipropionibacterium</taxon>
    </lineage>
</organism>
<evidence type="ECO:0000313" key="3">
    <source>
        <dbReference type="Proteomes" id="UP000251995"/>
    </source>
</evidence>
<evidence type="ECO:0000259" key="1">
    <source>
        <dbReference type="Pfam" id="PF01408"/>
    </source>
</evidence>
<dbReference type="Proteomes" id="UP000251995">
    <property type="component" value="Chromosome"/>
</dbReference>
<feature type="domain" description="Gfo/Idh/MocA-like oxidoreductase N-terminal" evidence="1">
    <location>
        <begin position="8"/>
        <end position="124"/>
    </location>
</feature>
<reference evidence="2 3" key="1">
    <citation type="submission" date="2017-12" db="EMBL/GenBank/DDBJ databases">
        <title>The whole genome sequence of the Acidipropionibacterium virtanenii sp. nov. type strain JS278.</title>
        <authorList>
            <person name="Laine P."/>
            <person name="Deptula P."/>
            <person name="Varmanen P."/>
            <person name="Auvinen P."/>
        </authorList>
    </citation>
    <scope>NUCLEOTIDE SEQUENCE [LARGE SCALE GENOMIC DNA]</scope>
    <source>
        <strain evidence="2 3">JS278</strain>
    </source>
</reference>
<accession>A0A344UQW9</accession>
<dbReference type="InterPro" id="IPR036291">
    <property type="entry name" value="NAD(P)-bd_dom_sf"/>
</dbReference>